<protein>
    <submittedName>
        <fullName evidence="3">6-bladed beta-propeller</fullName>
    </submittedName>
</protein>
<dbReference type="EMBL" id="QRKC01000003">
    <property type="protein sequence ID" value="RHH77606.1"/>
    <property type="molecule type" value="Genomic_DNA"/>
</dbReference>
<dbReference type="Proteomes" id="UP000283732">
    <property type="component" value="Unassembled WGS sequence"/>
</dbReference>
<comment type="caution">
    <text evidence="3">The sequence shown here is derived from an EMBL/GenBank/DDBJ whole genome shotgun (WGS) entry which is preliminary data.</text>
</comment>
<dbReference type="Proteomes" id="UP000437446">
    <property type="component" value="Unassembled WGS sequence"/>
</dbReference>
<accession>A0A3R6ECM7</accession>
<dbReference type="InterPro" id="IPR011042">
    <property type="entry name" value="6-blade_b-propeller_TolB-like"/>
</dbReference>
<evidence type="ECO:0000313" key="4">
    <source>
        <dbReference type="Proteomes" id="UP000283732"/>
    </source>
</evidence>
<dbReference type="EMBL" id="WNCR01000003">
    <property type="protein sequence ID" value="MTU29044.1"/>
    <property type="molecule type" value="Genomic_DNA"/>
</dbReference>
<reference evidence="4 5" key="1">
    <citation type="submission" date="2018-08" db="EMBL/GenBank/DDBJ databases">
        <title>A genome reference for cultivated species of the human gut microbiota.</title>
        <authorList>
            <person name="Zou Y."/>
            <person name="Xue W."/>
            <person name="Luo G."/>
        </authorList>
    </citation>
    <scope>NUCLEOTIDE SEQUENCE [LARGE SCALE GENOMIC DNA]</scope>
    <source>
        <strain evidence="3 4">AM16-50</strain>
        <strain evidence="2 5">AM50-15</strain>
    </source>
</reference>
<organism evidence="3 4">
    <name type="scientific">Parabacteroides merdae</name>
    <dbReference type="NCBI Taxonomy" id="46503"/>
    <lineage>
        <taxon>Bacteria</taxon>
        <taxon>Pseudomonadati</taxon>
        <taxon>Bacteroidota</taxon>
        <taxon>Bacteroidia</taxon>
        <taxon>Bacteroidales</taxon>
        <taxon>Tannerellaceae</taxon>
        <taxon>Parabacteroides</taxon>
    </lineage>
</organism>
<evidence type="ECO:0000313" key="5">
    <source>
        <dbReference type="Proteomes" id="UP000285173"/>
    </source>
</evidence>
<reference evidence="1 6" key="2">
    <citation type="journal article" date="2019" name="Nat. Med.">
        <title>A library of human gut bacterial isolates paired with longitudinal multiomics data enables mechanistic microbiome research.</title>
        <authorList>
            <person name="Poyet M."/>
            <person name="Groussin M."/>
            <person name="Gibbons S.M."/>
            <person name="Avila-Pacheco J."/>
            <person name="Jiang X."/>
            <person name="Kearney S.M."/>
            <person name="Perrotta A.R."/>
            <person name="Berdy B."/>
            <person name="Zhao S."/>
            <person name="Lieberman T.D."/>
            <person name="Swanson P.K."/>
            <person name="Smith M."/>
            <person name="Roesemann S."/>
            <person name="Alexander J.E."/>
            <person name="Rich S.A."/>
            <person name="Livny J."/>
            <person name="Vlamakis H."/>
            <person name="Clish C."/>
            <person name="Bullock K."/>
            <person name="Deik A."/>
            <person name="Scott J."/>
            <person name="Pierce K.A."/>
            <person name="Xavier R.J."/>
            <person name="Alm E.J."/>
        </authorList>
    </citation>
    <scope>NUCLEOTIDE SEQUENCE [LARGE SCALE GENOMIC DNA]</scope>
    <source>
        <strain evidence="1 6">BIOML-A25</strain>
    </source>
</reference>
<proteinExistence type="predicted"/>
<name>A0A3R6ECM7_9BACT</name>
<dbReference type="Gene3D" id="2.120.10.30">
    <property type="entry name" value="TolB, C-terminal domain"/>
    <property type="match status" value="1"/>
</dbReference>
<evidence type="ECO:0000313" key="1">
    <source>
        <dbReference type="EMBL" id="MTU29044.1"/>
    </source>
</evidence>
<dbReference type="AlphaFoldDB" id="A0A3R6ECM7"/>
<gene>
    <name evidence="3" type="ORF">DW191_08580</name>
    <name evidence="2" type="ORF">DW986_03410</name>
    <name evidence="1" type="ORF">GMD66_07410</name>
</gene>
<dbReference type="Pfam" id="PF17170">
    <property type="entry name" value="DUF5128"/>
    <property type="match status" value="1"/>
</dbReference>
<dbReference type="SUPFAM" id="SSF63829">
    <property type="entry name" value="Calcium-dependent phosphotriesterase"/>
    <property type="match status" value="1"/>
</dbReference>
<dbReference type="Proteomes" id="UP000285173">
    <property type="component" value="Unassembled WGS sequence"/>
</dbReference>
<evidence type="ECO:0000313" key="2">
    <source>
        <dbReference type="EMBL" id="RGZ50321.1"/>
    </source>
</evidence>
<evidence type="ECO:0000313" key="3">
    <source>
        <dbReference type="EMBL" id="RHH77606.1"/>
    </source>
</evidence>
<evidence type="ECO:0000313" key="6">
    <source>
        <dbReference type="Proteomes" id="UP000437446"/>
    </source>
</evidence>
<dbReference type="EMBL" id="QSEF01000004">
    <property type="protein sequence ID" value="RGZ50321.1"/>
    <property type="molecule type" value="Genomic_DNA"/>
</dbReference>
<dbReference type="PROSITE" id="PS51257">
    <property type="entry name" value="PROKAR_LIPOPROTEIN"/>
    <property type="match status" value="1"/>
</dbReference>
<sequence>MNVDMKNLILIVASLFFFACSSDKESEKKDHRHFAVNIKGGSDPDLLKNVMDNMESRLIQLETNDSLLFNGKASYLYVTSDYLFVADLKQKIILRYDKQGKFINKINRKGQGPEEYITLANIYFNDNAIYVCDLTKILVYDFNGEYLKTIIPPKDEIGQFYIDPSGLIVQSRYYLGDSQLIVYDEDGKLIKEYFPTPEVIRDFWIVQGCYRSIGNYNGGTFVSNYFDTNIYMLEGDSIQTFATFDFGSMNLPKDFFEGETKELVPKFNDFRENDKAVLNIDNITITDNWIVFCPPLFEPKEVIYCNRKNGKYLINNDFNNFYAQVLGKYDAPDGYDSRSGEFYRLVNAALLKEAIEELQQSDGHYLEKYPFLKGIDPEKIDEESNDWVIFFKM</sequence>